<dbReference type="PRINTS" id="PR00081">
    <property type="entry name" value="GDHRDH"/>
</dbReference>
<dbReference type="CDD" id="cd05233">
    <property type="entry name" value="SDR_c"/>
    <property type="match status" value="1"/>
</dbReference>
<evidence type="ECO:0000256" key="2">
    <source>
        <dbReference type="ARBA" id="ARBA00023002"/>
    </source>
</evidence>
<dbReference type="InterPro" id="IPR002347">
    <property type="entry name" value="SDR_fam"/>
</dbReference>
<dbReference type="InterPro" id="IPR057326">
    <property type="entry name" value="KR_dom"/>
</dbReference>
<evidence type="ECO:0000313" key="6">
    <source>
        <dbReference type="Proteomes" id="UP001499979"/>
    </source>
</evidence>
<accession>A0ABP4FD12</accession>
<dbReference type="InterPro" id="IPR020904">
    <property type="entry name" value="Sc_DH/Rdtase_CS"/>
</dbReference>
<dbReference type="SMART" id="SM00822">
    <property type="entry name" value="PKS_KR"/>
    <property type="match status" value="1"/>
</dbReference>
<evidence type="ECO:0000256" key="1">
    <source>
        <dbReference type="ARBA" id="ARBA00006484"/>
    </source>
</evidence>
<dbReference type="PANTHER" id="PTHR24321">
    <property type="entry name" value="DEHYDROGENASES, SHORT CHAIN"/>
    <property type="match status" value="1"/>
</dbReference>
<dbReference type="SUPFAM" id="SSF51735">
    <property type="entry name" value="NAD(P)-binding Rossmann-fold domains"/>
    <property type="match status" value="1"/>
</dbReference>
<comment type="similarity">
    <text evidence="1">Belongs to the short-chain dehydrogenases/reductases (SDR) family.</text>
</comment>
<dbReference type="PROSITE" id="PS00061">
    <property type="entry name" value="ADH_SHORT"/>
    <property type="match status" value="1"/>
</dbReference>
<organism evidence="5 6">
    <name type="scientific">Nocardioides aquiterrae</name>
    <dbReference type="NCBI Taxonomy" id="203799"/>
    <lineage>
        <taxon>Bacteria</taxon>
        <taxon>Bacillati</taxon>
        <taxon>Actinomycetota</taxon>
        <taxon>Actinomycetes</taxon>
        <taxon>Propionibacteriales</taxon>
        <taxon>Nocardioidaceae</taxon>
        <taxon>Nocardioides</taxon>
    </lineage>
</organism>
<dbReference type="EMBL" id="BAAAJE010000030">
    <property type="protein sequence ID" value="GAA1162938.1"/>
    <property type="molecule type" value="Genomic_DNA"/>
</dbReference>
<gene>
    <name evidence="5" type="ORF">GCM10009606_45970</name>
</gene>
<evidence type="ECO:0000259" key="4">
    <source>
        <dbReference type="SMART" id="SM00822"/>
    </source>
</evidence>
<comment type="caution">
    <text evidence="5">The sequence shown here is derived from an EMBL/GenBank/DDBJ whole genome shotgun (WGS) entry which is preliminary data.</text>
</comment>
<dbReference type="Proteomes" id="UP001499979">
    <property type="component" value="Unassembled WGS sequence"/>
</dbReference>
<proteinExistence type="inferred from homology"/>
<keyword evidence="6" id="KW-1185">Reference proteome</keyword>
<evidence type="ECO:0000313" key="5">
    <source>
        <dbReference type="EMBL" id="GAA1162938.1"/>
    </source>
</evidence>
<name>A0ABP4FD12_9ACTN</name>
<feature type="domain" description="Ketoreductase" evidence="4">
    <location>
        <begin position="19"/>
        <end position="210"/>
    </location>
</feature>
<dbReference type="Gene3D" id="3.40.50.720">
    <property type="entry name" value="NAD(P)-binding Rossmann-like Domain"/>
    <property type="match status" value="1"/>
</dbReference>
<keyword evidence="2" id="KW-0560">Oxidoreductase</keyword>
<dbReference type="InterPro" id="IPR036291">
    <property type="entry name" value="NAD(P)-bd_dom_sf"/>
</dbReference>
<sequence>MTMTTTATTTAATDGLTDRVVLLTGVTGDIGTRYLNAFTRAGAHVVAVDLPSCESEGRRLADEAGATGPGRAVFVGGDITDEADVRRAVDEAVQRFGGLHSVVNNAAVYRTLGGKRALTELTAADWDLVLRVNVVGTWQVIKAAAPHLAASGDGRIVNIASVVSRNGAPGFAHYVASKAAVEGLTRAAARELGADGTTVNTVSPGLVDDAASRELNTSDYLATAAGARAIPRPMLPEDLVGAVLWLAGPAAGFVTGQTLVVDGGGVFV</sequence>
<dbReference type="PANTHER" id="PTHR24321:SF8">
    <property type="entry name" value="ESTRADIOL 17-BETA-DEHYDROGENASE 8-RELATED"/>
    <property type="match status" value="1"/>
</dbReference>
<protein>
    <submittedName>
        <fullName evidence="5">3-oxoacyl-ACP reductase FabG</fullName>
    </submittedName>
</protein>
<reference evidence="6" key="1">
    <citation type="journal article" date="2019" name="Int. J. Syst. Evol. Microbiol.">
        <title>The Global Catalogue of Microorganisms (GCM) 10K type strain sequencing project: providing services to taxonomists for standard genome sequencing and annotation.</title>
        <authorList>
            <consortium name="The Broad Institute Genomics Platform"/>
            <consortium name="The Broad Institute Genome Sequencing Center for Infectious Disease"/>
            <person name="Wu L."/>
            <person name="Ma J."/>
        </authorList>
    </citation>
    <scope>NUCLEOTIDE SEQUENCE [LARGE SCALE GENOMIC DNA]</scope>
    <source>
        <strain evidence="6">JCM 11813</strain>
    </source>
</reference>
<keyword evidence="3" id="KW-0520">NAD</keyword>
<dbReference type="PRINTS" id="PR00080">
    <property type="entry name" value="SDRFAMILY"/>
</dbReference>
<dbReference type="Pfam" id="PF13561">
    <property type="entry name" value="adh_short_C2"/>
    <property type="match status" value="1"/>
</dbReference>
<evidence type="ECO:0000256" key="3">
    <source>
        <dbReference type="ARBA" id="ARBA00023027"/>
    </source>
</evidence>